<dbReference type="RefSeq" id="WP_212686948.1">
    <property type="nucleotide sequence ID" value="NZ_JAGSPN010000003.1"/>
</dbReference>
<evidence type="ECO:0000259" key="1">
    <source>
        <dbReference type="Pfam" id="PF14436"/>
    </source>
</evidence>
<keyword evidence="3" id="KW-1185">Reference proteome</keyword>
<dbReference type="GO" id="GO:0004519">
    <property type="term" value="F:endonuclease activity"/>
    <property type="evidence" value="ECO:0007669"/>
    <property type="project" value="InterPro"/>
</dbReference>
<organism evidence="2 3">
    <name type="scientific">Undibacterium luofuense</name>
    <dbReference type="NCBI Taxonomy" id="2828733"/>
    <lineage>
        <taxon>Bacteria</taxon>
        <taxon>Pseudomonadati</taxon>
        <taxon>Pseudomonadota</taxon>
        <taxon>Betaproteobacteria</taxon>
        <taxon>Burkholderiales</taxon>
        <taxon>Oxalobacteraceae</taxon>
        <taxon>Undibacterium</taxon>
    </lineage>
</organism>
<gene>
    <name evidence="2" type="ORF">KDM89_05545</name>
</gene>
<accession>A0A941DIJ7</accession>
<protein>
    <submittedName>
        <fullName evidence="2">EndoU domain-containing protein</fullName>
    </submittedName>
</protein>
<dbReference type="Proteomes" id="UP000680067">
    <property type="component" value="Unassembled WGS sequence"/>
</dbReference>
<dbReference type="AlphaFoldDB" id="A0A941DIJ7"/>
<proteinExistence type="predicted"/>
<sequence>MDRHGIYEAKVEVLNAETGEWIPKKASSTFFPKEWTPERLNAEVLSAFENKTWVEPKVAGMPRSWIGMSESGVRMKGHFLNGKIDTVYPILGGK</sequence>
<evidence type="ECO:0000313" key="3">
    <source>
        <dbReference type="Proteomes" id="UP000680067"/>
    </source>
</evidence>
<dbReference type="InterPro" id="IPR029501">
    <property type="entry name" value="EndoU_bac"/>
</dbReference>
<feature type="domain" description="Bacterial EndoU nuclease" evidence="1">
    <location>
        <begin position="3"/>
        <end position="90"/>
    </location>
</feature>
<comment type="caution">
    <text evidence="2">The sequence shown here is derived from an EMBL/GenBank/DDBJ whole genome shotgun (WGS) entry which is preliminary data.</text>
</comment>
<evidence type="ECO:0000313" key="2">
    <source>
        <dbReference type="EMBL" id="MBR7781592.1"/>
    </source>
</evidence>
<dbReference type="EMBL" id="JAGSPN010000003">
    <property type="protein sequence ID" value="MBR7781592.1"/>
    <property type="molecule type" value="Genomic_DNA"/>
</dbReference>
<dbReference type="Pfam" id="PF14436">
    <property type="entry name" value="EndoU_bacteria"/>
    <property type="match status" value="1"/>
</dbReference>
<reference evidence="2" key="1">
    <citation type="submission" date="2021-04" db="EMBL/GenBank/DDBJ databases">
        <title>novel species isolated from subtropical streams in China.</title>
        <authorList>
            <person name="Lu H."/>
        </authorList>
    </citation>
    <scope>NUCLEOTIDE SEQUENCE</scope>
    <source>
        <strain evidence="2">LFS511W</strain>
    </source>
</reference>
<name>A0A941DIJ7_9BURK</name>